<feature type="compositionally biased region" description="Low complexity" evidence="1">
    <location>
        <begin position="134"/>
        <end position="155"/>
    </location>
</feature>
<evidence type="ECO:0000256" key="1">
    <source>
        <dbReference type="SAM" id="MobiDB-lite"/>
    </source>
</evidence>
<gene>
    <name evidence="4" type="ORF">CTRG_03173</name>
</gene>
<reference evidence="4 5" key="1">
    <citation type="journal article" date="2009" name="Nature">
        <title>Evolution of pathogenicity and sexual reproduction in eight Candida genomes.</title>
        <authorList>
            <person name="Butler G."/>
            <person name="Rasmussen M.D."/>
            <person name="Lin M.F."/>
            <person name="Santos M.A."/>
            <person name="Sakthikumar S."/>
            <person name="Munro C.A."/>
            <person name="Rheinbay E."/>
            <person name="Grabherr M."/>
            <person name="Forche A."/>
            <person name="Reedy J.L."/>
            <person name="Agrafioti I."/>
            <person name="Arnaud M.B."/>
            <person name="Bates S."/>
            <person name="Brown A.J."/>
            <person name="Brunke S."/>
            <person name="Costanzo M.C."/>
            <person name="Fitzpatrick D.A."/>
            <person name="de Groot P.W."/>
            <person name="Harris D."/>
            <person name="Hoyer L.L."/>
            <person name="Hube B."/>
            <person name="Klis F.M."/>
            <person name="Kodira C."/>
            <person name="Lennard N."/>
            <person name="Logue M.E."/>
            <person name="Martin R."/>
            <person name="Neiman A.M."/>
            <person name="Nikolaou E."/>
            <person name="Quail M.A."/>
            <person name="Quinn J."/>
            <person name="Santos M.C."/>
            <person name="Schmitzberger F.F."/>
            <person name="Sherlock G."/>
            <person name="Shah P."/>
            <person name="Silverstein K.A."/>
            <person name="Skrzypek M.S."/>
            <person name="Soll D."/>
            <person name="Staggs R."/>
            <person name="Stansfield I."/>
            <person name="Stumpf M.P."/>
            <person name="Sudbery P.E."/>
            <person name="Srikantha T."/>
            <person name="Zeng Q."/>
            <person name="Berman J."/>
            <person name="Berriman M."/>
            <person name="Heitman J."/>
            <person name="Gow N.A."/>
            <person name="Lorenz M.C."/>
            <person name="Birren B.W."/>
            <person name="Kellis M."/>
            <person name="Cuomo C.A."/>
        </authorList>
    </citation>
    <scope>NUCLEOTIDE SEQUENCE [LARGE SCALE GENOMIC DNA]</scope>
    <source>
        <strain evidence="5">ATCC MYA-3404 / T1</strain>
    </source>
</reference>
<evidence type="ECO:0000259" key="3">
    <source>
        <dbReference type="Pfam" id="PF09463"/>
    </source>
</evidence>
<dbReference type="KEGG" id="ctp:CTRG_03173"/>
<feature type="region of interest" description="Disordered" evidence="1">
    <location>
        <begin position="186"/>
        <end position="223"/>
    </location>
</feature>
<keyword evidence="5" id="KW-1185">Reference proteome</keyword>
<feature type="domain" description="Membrane anchor Opy2 N-terminal" evidence="3">
    <location>
        <begin position="23"/>
        <end position="57"/>
    </location>
</feature>
<keyword evidence="2" id="KW-0812">Transmembrane</keyword>
<evidence type="ECO:0000313" key="4">
    <source>
        <dbReference type="EMBL" id="EER32748.1"/>
    </source>
</evidence>
<keyword evidence="2" id="KW-0472">Membrane</keyword>
<dbReference type="EMBL" id="GG692398">
    <property type="protein sequence ID" value="EER32748.1"/>
    <property type="molecule type" value="Genomic_DNA"/>
</dbReference>
<dbReference type="OrthoDB" id="2402916at2759"/>
<feature type="region of interest" description="Disordered" evidence="1">
    <location>
        <begin position="108"/>
        <end position="166"/>
    </location>
</feature>
<dbReference type="STRING" id="294747.C5MAT1"/>
<evidence type="ECO:0000313" key="5">
    <source>
        <dbReference type="Proteomes" id="UP000002037"/>
    </source>
</evidence>
<dbReference type="Proteomes" id="UP000002037">
    <property type="component" value="Unassembled WGS sequence"/>
</dbReference>
<dbReference type="GeneID" id="8299801"/>
<feature type="transmembrane region" description="Helical" evidence="2">
    <location>
        <begin position="71"/>
        <end position="93"/>
    </location>
</feature>
<evidence type="ECO:0000256" key="2">
    <source>
        <dbReference type="SAM" id="Phobius"/>
    </source>
</evidence>
<feature type="compositionally biased region" description="Acidic residues" evidence="1">
    <location>
        <begin position="349"/>
        <end position="363"/>
    </location>
</feature>
<feature type="compositionally biased region" description="Low complexity" evidence="1">
    <location>
        <begin position="246"/>
        <end position="258"/>
    </location>
</feature>
<keyword evidence="2" id="KW-1133">Transmembrane helix</keyword>
<feature type="compositionally biased region" description="Polar residues" evidence="1">
    <location>
        <begin position="208"/>
        <end position="218"/>
    </location>
</feature>
<dbReference type="eggNOG" id="ENOG502RY3X">
    <property type="taxonomic scope" value="Eukaryota"/>
</dbReference>
<dbReference type="Pfam" id="PF09463">
    <property type="entry name" value="Opy2"/>
    <property type="match status" value="1"/>
</dbReference>
<sequence length="373" mass="40256">MLVTSYIQTEFDKELLKRDSNGCVECPSSAGSCPSCPSGQQCELSSQTCNSCQEYYCATIVSKKTTPIGGIVGGVIGGLAFIALIAGILYYVLIYKKRRIEYYDEKDDEEFWDDEDESALDSESPGMISSPHGSALNTSQNTTSNSNLSALSPSPGVNGTIAGGPSPRNGLTGVGAVGAGTIGAGAGAAAGATRTLAPRRPGGRTRRVSSYESFTRTTKSQQQRQKQLRMQRQQRQQRQLQILQQQQQFQPMQSFQQPGNPQFLEPSNRNSVATSFSNASNILPIAYIPGVTVVPNPSNTRSIFSSEIDSLYTDSISIVSIDPEIQQSTTTTAIRAQARLVDINVDRIEEEDSEFDTDSDVDSDIGRTSSPFV</sequence>
<feature type="region of interest" description="Disordered" evidence="1">
    <location>
        <begin position="349"/>
        <end position="373"/>
    </location>
</feature>
<accession>C5MAT1</accession>
<dbReference type="RefSeq" id="XP_002548876.1">
    <property type="nucleotide sequence ID" value="XM_002548830.1"/>
</dbReference>
<organism evidence="4 5">
    <name type="scientific">Candida tropicalis (strain ATCC MYA-3404 / T1)</name>
    <name type="common">Yeast</name>
    <dbReference type="NCBI Taxonomy" id="294747"/>
    <lineage>
        <taxon>Eukaryota</taxon>
        <taxon>Fungi</taxon>
        <taxon>Dikarya</taxon>
        <taxon>Ascomycota</taxon>
        <taxon>Saccharomycotina</taxon>
        <taxon>Pichiomycetes</taxon>
        <taxon>Debaryomycetaceae</taxon>
        <taxon>Candida/Lodderomyces clade</taxon>
        <taxon>Candida</taxon>
    </lineage>
</organism>
<name>C5MAT1_CANTT</name>
<dbReference type="AlphaFoldDB" id="C5MAT1"/>
<proteinExistence type="predicted"/>
<protein>
    <recommendedName>
        <fullName evidence="3">Membrane anchor Opy2 N-terminal domain-containing protein</fullName>
    </recommendedName>
</protein>
<dbReference type="InterPro" id="IPR018571">
    <property type="entry name" value="Membrane_anchor_Opy2_N"/>
</dbReference>
<feature type="compositionally biased region" description="Acidic residues" evidence="1">
    <location>
        <begin position="108"/>
        <end position="120"/>
    </location>
</feature>
<feature type="region of interest" description="Disordered" evidence="1">
    <location>
        <begin position="246"/>
        <end position="271"/>
    </location>
</feature>
<dbReference type="VEuPathDB" id="FungiDB:CTRG_03173"/>
<dbReference type="HOGENOM" id="CLU_741849_0_0_1"/>